<reference evidence="6 7" key="1">
    <citation type="submission" date="2020-03" db="EMBL/GenBank/DDBJ databases">
        <title>Leucobacter sp. nov., isolated from beetles.</title>
        <authorList>
            <person name="Hyun D.-W."/>
            <person name="Bae J.-W."/>
        </authorList>
    </citation>
    <scope>NUCLEOTIDE SEQUENCE [LARGE SCALE GENOMIC DNA]</scope>
    <source>
        <strain evidence="6 7">HDW9A</strain>
    </source>
</reference>
<keyword evidence="7" id="KW-1185">Reference proteome</keyword>
<keyword evidence="1" id="KW-0805">Transcription regulation</keyword>
<dbReference type="Proteomes" id="UP000503441">
    <property type="component" value="Chromosome"/>
</dbReference>
<name>A0ABX6K3A7_9MICO</name>
<dbReference type="Pfam" id="PF04542">
    <property type="entry name" value="Sigma70_r2"/>
    <property type="match status" value="1"/>
</dbReference>
<dbReference type="Gene3D" id="1.10.1740.10">
    <property type="match status" value="1"/>
</dbReference>
<evidence type="ECO:0000256" key="2">
    <source>
        <dbReference type="ARBA" id="ARBA00023082"/>
    </source>
</evidence>
<dbReference type="InterPro" id="IPR039425">
    <property type="entry name" value="RNA_pol_sigma-70-like"/>
</dbReference>
<evidence type="ECO:0000256" key="3">
    <source>
        <dbReference type="ARBA" id="ARBA00023125"/>
    </source>
</evidence>
<evidence type="ECO:0000256" key="1">
    <source>
        <dbReference type="ARBA" id="ARBA00023015"/>
    </source>
</evidence>
<organism evidence="6 7">
    <name type="scientific">Leucobacter coleopterorum</name>
    <dbReference type="NCBI Taxonomy" id="2714933"/>
    <lineage>
        <taxon>Bacteria</taxon>
        <taxon>Bacillati</taxon>
        <taxon>Actinomycetota</taxon>
        <taxon>Actinomycetes</taxon>
        <taxon>Micrococcales</taxon>
        <taxon>Microbacteriaceae</taxon>
        <taxon>Leucobacter</taxon>
    </lineage>
</organism>
<dbReference type="PANTHER" id="PTHR43133">
    <property type="entry name" value="RNA POLYMERASE ECF-TYPE SIGMA FACTO"/>
    <property type="match status" value="1"/>
</dbReference>
<keyword evidence="2" id="KW-0731">Sigma factor</keyword>
<dbReference type="SUPFAM" id="SSF88946">
    <property type="entry name" value="Sigma2 domain of RNA polymerase sigma factors"/>
    <property type="match status" value="1"/>
</dbReference>
<feature type="domain" description="RNA polymerase sigma-70 region 2" evidence="5">
    <location>
        <begin position="24"/>
        <end position="91"/>
    </location>
</feature>
<keyword evidence="4" id="KW-0804">Transcription</keyword>
<evidence type="ECO:0000313" key="6">
    <source>
        <dbReference type="EMBL" id="QIM19634.1"/>
    </source>
</evidence>
<accession>A0ABX6K3A7</accession>
<evidence type="ECO:0000313" key="7">
    <source>
        <dbReference type="Proteomes" id="UP000503441"/>
    </source>
</evidence>
<proteinExistence type="predicted"/>
<dbReference type="InterPro" id="IPR013325">
    <property type="entry name" value="RNA_pol_sigma_r2"/>
</dbReference>
<dbReference type="EMBL" id="CP049933">
    <property type="protein sequence ID" value="QIM19634.1"/>
    <property type="molecule type" value="Genomic_DNA"/>
</dbReference>
<evidence type="ECO:0000259" key="5">
    <source>
        <dbReference type="Pfam" id="PF04542"/>
    </source>
</evidence>
<protein>
    <submittedName>
        <fullName evidence="6">Sigma-70 family RNA polymerase sigma factor</fullName>
    </submittedName>
</protein>
<gene>
    <name evidence="6" type="ORF">G7066_02870</name>
</gene>
<dbReference type="PANTHER" id="PTHR43133:SF8">
    <property type="entry name" value="RNA POLYMERASE SIGMA FACTOR HI_1459-RELATED"/>
    <property type="match status" value="1"/>
</dbReference>
<keyword evidence="3" id="KW-0238">DNA-binding</keyword>
<sequence length="152" mass="16676">MNTHSENELLRAARTGDAAALAELYRRHVDAARGAAYRIAPRLDTDDLVSEAFAKVLQALQRGHGPETSLRPYLFQVIRNTAAEVSQKQQRISQDVDVQSIPDLTFSPKKSTLMVSTAGLCGGPSLDFLSAGKRCCGRPRSRVPLPRKSQRC</sequence>
<dbReference type="InterPro" id="IPR007627">
    <property type="entry name" value="RNA_pol_sigma70_r2"/>
</dbReference>
<evidence type="ECO:0000256" key="4">
    <source>
        <dbReference type="ARBA" id="ARBA00023163"/>
    </source>
</evidence>
<dbReference type="RefSeq" id="WP_166331876.1">
    <property type="nucleotide sequence ID" value="NZ_CP049933.1"/>
</dbReference>